<keyword evidence="2" id="KW-1185">Reference proteome</keyword>
<dbReference type="EMBL" id="JADYXP020000001">
    <property type="protein sequence ID" value="KAL0134198.1"/>
    <property type="molecule type" value="Genomic_DNA"/>
</dbReference>
<comment type="caution">
    <text evidence="1">The sequence shown here is derived from an EMBL/GenBank/DDBJ whole genome shotgun (WGS) entry which is preliminary data.</text>
</comment>
<evidence type="ECO:0000313" key="2">
    <source>
        <dbReference type="Proteomes" id="UP001430953"/>
    </source>
</evidence>
<protein>
    <submittedName>
        <fullName evidence="1">Uncharacterized protein</fullName>
    </submittedName>
</protein>
<reference evidence="1 2" key="1">
    <citation type="submission" date="2023-03" db="EMBL/GenBank/DDBJ databases">
        <title>High recombination rates correlate with genetic variation in Cardiocondyla obscurior ants.</title>
        <authorList>
            <person name="Errbii M."/>
        </authorList>
    </citation>
    <scope>NUCLEOTIDE SEQUENCE [LARGE SCALE GENOMIC DNA]</scope>
    <source>
        <strain evidence="1">Alpha-2009</strain>
        <tissue evidence="1">Whole body</tissue>
    </source>
</reference>
<proteinExistence type="predicted"/>
<accession>A0AAW2H3N5</accession>
<gene>
    <name evidence="1" type="ORF">PUN28_001195</name>
</gene>
<name>A0AAW2H3N5_9HYME</name>
<organism evidence="1 2">
    <name type="scientific">Cardiocondyla obscurior</name>
    <dbReference type="NCBI Taxonomy" id="286306"/>
    <lineage>
        <taxon>Eukaryota</taxon>
        <taxon>Metazoa</taxon>
        <taxon>Ecdysozoa</taxon>
        <taxon>Arthropoda</taxon>
        <taxon>Hexapoda</taxon>
        <taxon>Insecta</taxon>
        <taxon>Pterygota</taxon>
        <taxon>Neoptera</taxon>
        <taxon>Endopterygota</taxon>
        <taxon>Hymenoptera</taxon>
        <taxon>Apocrita</taxon>
        <taxon>Aculeata</taxon>
        <taxon>Formicoidea</taxon>
        <taxon>Formicidae</taxon>
        <taxon>Myrmicinae</taxon>
        <taxon>Cardiocondyla</taxon>
    </lineage>
</organism>
<dbReference type="Proteomes" id="UP001430953">
    <property type="component" value="Unassembled WGS sequence"/>
</dbReference>
<dbReference type="AlphaFoldDB" id="A0AAW2H3N5"/>
<evidence type="ECO:0000313" key="1">
    <source>
        <dbReference type="EMBL" id="KAL0134198.1"/>
    </source>
</evidence>
<sequence>MNTVKENIFMQILYKYISMYMNKQAELVSKNIPLYITLPKIYSIADDLIIQAVQEYERHLSRGTLLTLVIY</sequence>